<accession>A0A0H5BQZ3</accession>
<dbReference type="PANTHER" id="PTHR12111">
    <property type="entry name" value="SPLICING FACTOR YJU2"/>
    <property type="match status" value="1"/>
</dbReference>
<organism evidence="2">
    <name type="scientific">Amorphochlora amoebiformis</name>
    <dbReference type="NCBI Taxonomy" id="1561963"/>
    <lineage>
        <taxon>Eukaryota</taxon>
        <taxon>Sar</taxon>
        <taxon>Rhizaria</taxon>
        <taxon>Cercozoa</taxon>
        <taxon>Chlorarachniophyceae</taxon>
        <taxon>Amorphochlora</taxon>
    </lineage>
</organism>
<evidence type="ECO:0000256" key="1">
    <source>
        <dbReference type="SAM" id="Phobius"/>
    </source>
</evidence>
<dbReference type="PANTHER" id="PTHR12111:SF1">
    <property type="entry name" value="SPLICING FACTOR YJU2"/>
    <property type="match status" value="1"/>
</dbReference>
<proteinExistence type="predicted"/>
<dbReference type="GO" id="GO:0071006">
    <property type="term" value="C:U2-type catalytic step 1 spliceosome"/>
    <property type="evidence" value="ECO:0007669"/>
    <property type="project" value="TreeGrafter"/>
</dbReference>
<dbReference type="InterPro" id="IPR007590">
    <property type="entry name" value="Saf4/Yju2"/>
</dbReference>
<keyword evidence="2" id="KW-0542">Nucleomorph</keyword>
<reference evidence="2" key="1">
    <citation type="journal article" date="2015" name="Genome Biol. Evol.">
        <title>Nucleomorph Genome Sequences of Two Chlorarachniophytes, Amorphochlora amoebiformis and Lotharella vacuolata.</title>
        <authorList>
            <person name="Suzuki S."/>
            <person name="Shirato S."/>
            <person name="Hirakawa Y."/>
            <person name="Ishida K."/>
        </authorList>
    </citation>
    <scope>NUCLEOTIDE SEQUENCE</scope>
    <source>
        <strain evidence="2">CCMP2058</strain>
    </source>
</reference>
<keyword evidence="1" id="KW-0472">Membrane</keyword>
<sequence>MTVRKVVNKYYPHDFDPSKVFKRRKTNKKALKVRMMIPFTVICLYCGSYIYKGTKFNTIKKRIIALEYLGVEIYRFYMNCKICNNVFYFKSNPKNFNYDIEGGIKSTFSAKPASIGKSIQEEKPSINANKLKNIISKKYISNIYINNQMNF</sequence>
<dbReference type="GO" id="GO:0000398">
    <property type="term" value="P:mRNA splicing, via spliceosome"/>
    <property type="evidence" value="ECO:0007669"/>
    <property type="project" value="InterPro"/>
</dbReference>
<keyword evidence="1" id="KW-0812">Transmembrane</keyword>
<evidence type="ECO:0000313" key="2">
    <source>
        <dbReference type="EMBL" id="BAS01799.1"/>
    </source>
</evidence>
<gene>
    <name evidence="2" type="primary">duf572</name>
</gene>
<keyword evidence="1" id="KW-1133">Transmembrane helix</keyword>
<dbReference type="EMBL" id="AB996602">
    <property type="protein sequence ID" value="BAS01799.1"/>
    <property type="molecule type" value="Genomic_DNA"/>
</dbReference>
<geneLocation type="nucleomorph" evidence="2"/>
<name>A0A0H5BQZ3_9EUKA</name>
<protein>
    <submittedName>
        <fullName evidence="2">mRNA splicing factor</fullName>
    </submittedName>
</protein>
<dbReference type="Pfam" id="PF04502">
    <property type="entry name" value="Saf4_Yju2"/>
    <property type="match status" value="1"/>
</dbReference>
<dbReference type="AlphaFoldDB" id="A0A0H5BQZ3"/>
<feature type="transmembrane region" description="Helical" evidence="1">
    <location>
        <begin position="31"/>
        <end position="51"/>
    </location>
</feature>